<dbReference type="AlphaFoldDB" id="A0A7J3I716"/>
<organism evidence="1">
    <name type="scientific">Ignisphaera aggregans</name>
    <dbReference type="NCBI Taxonomy" id="334771"/>
    <lineage>
        <taxon>Archaea</taxon>
        <taxon>Thermoproteota</taxon>
        <taxon>Thermoprotei</taxon>
        <taxon>Desulfurococcales</taxon>
        <taxon>Desulfurococcaceae</taxon>
        <taxon>Ignisphaera</taxon>
    </lineage>
</organism>
<gene>
    <name evidence="1" type="ORF">ENT87_02405</name>
</gene>
<proteinExistence type="predicted"/>
<comment type="caution">
    <text evidence="1">The sequence shown here is derived from an EMBL/GenBank/DDBJ whole genome shotgun (WGS) entry which is preliminary data.</text>
</comment>
<evidence type="ECO:0000313" key="1">
    <source>
        <dbReference type="EMBL" id="HGN36387.1"/>
    </source>
</evidence>
<protein>
    <submittedName>
        <fullName evidence="1">Uncharacterized protein</fullName>
    </submittedName>
</protein>
<reference evidence="1" key="1">
    <citation type="journal article" date="2020" name="mSystems">
        <title>Genome- and Community-Level Interaction Insights into Carbon Utilization and Element Cycling Functions of Hydrothermarchaeota in Hydrothermal Sediment.</title>
        <authorList>
            <person name="Zhou Z."/>
            <person name="Liu Y."/>
            <person name="Xu W."/>
            <person name="Pan J."/>
            <person name="Luo Z.H."/>
            <person name="Li M."/>
        </authorList>
    </citation>
    <scope>NUCLEOTIDE SEQUENCE [LARGE SCALE GENOMIC DNA]</scope>
    <source>
        <strain evidence="1">SpSt-618</strain>
    </source>
</reference>
<sequence>MPCPWYQHGMCTSPKLAEPTDAIVSVERCSSENLYRNCSYYVEQSTFNQRRQHARRERMVKVYPPIHALPQNEKIECVDAELINLENGVRIAYCRILDRPLTRYEVPICNRSWQQCAYRLATPIE</sequence>
<dbReference type="EMBL" id="DTAI01000072">
    <property type="protein sequence ID" value="HGN36387.1"/>
    <property type="molecule type" value="Genomic_DNA"/>
</dbReference>
<name>A0A7J3I716_9CREN</name>
<accession>A0A7J3I716</accession>